<dbReference type="AntiFam" id="ANF00011">
    <property type="entry name" value="tRNA translation"/>
</dbReference>
<gene>
    <name evidence="2" type="ORF">METZ01_LOCUS49671</name>
</gene>
<reference evidence="2" key="1">
    <citation type="submission" date="2018-05" db="EMBL/GenBank/DDBJ databases">
        <authorList>
            <person name="Lanie J.A."/>
            <person name="Ng W.-L."/>
            <person name="Kazmierczak K.M."/>
            <person name="Andrzejewski T.M."/>
            <person name="Davidsen T.M."/>
            <person name="Wayne K.J."/>
            <person name="Tettelin H."/>
            <person name="Glass J.I."/>
            <person name="Rusch D."/>
            <person name="Podicherti R."/>
            <person name="Tsui H.-C.T."/>
            <person name="Winkler M.E."/>
        </authorList>
    </citation>
    <scope>NUCLEOTIDE SEQUENCE</scope>
</reference>
<evidence type="ECO:0000313" key="2">
    <source>
        <dbReference type="EMBL" id="SUZ96817.1"/>
    </source>
</evidence>
<feature type="compositionally biased region" description="Basic and acidic residues" evidence="1">
    <location>
        <begin position="1"/>
        <end position="15"/>
    </location>
</feature>
<name>A0A381S3K8_9ZZZZ</name>
<sequence length="90" mass="9848">MKRWARAESNHRRPDFQSGALPTELRAHLLKTSRRPAVAGHQSTGNGGARYVEILPATPVPGVTEHHPEAGITTYDSIRFFRGVVGTSSE</sequence>
<accession>A0A381S3K8</accession>
<organism evidence="2">
    <name type="scientific">marine metagenome</name>
    <dbReference type="NCBI Taxonomy" id="408172"/>
    <lineage>
        <taxon>unclassified sequences</taxon>
        <taxon>metagenomes</taxon>
        <taxon>ecological metagenomes</taxon>
    </lineage>
</organism>
<dbReference type="EMBL" id="UINC01002451">
    <property type="protein sequence ID" value="SUZ96817.1"/>
    <property type="molecule type" value="Genomic_DNA"/>
</dbReference>
<protein>
    <submittedName>
        <fullName evidence="2">Uncharacterized protein</fullName>
    </submittedName>
</protein>
<feature type="region of interest" description="Disordered" evidence="1">
    <location>
        <begin position="1"/>
        <end position="20"/>
    </location>
</feature>
<dbReference type="AlphaFoldDB" id="A0A381S3K8"/>
<evidence type="ECO:0000256" key="1">
    <source>
        <dbReference type="SAM" id="MobiDB-lite"/>
    </source>
</evidence>
<proteinExistence type="predicted"/>